<protein>
    <recommendedName>
        <fullName evidence="4">Secreted protein</fullName>
    </recommendedName>
</protein>
<dbReference type="AlphaFoldDB" id="A0A4U6VM72"/>
<accession>A0A4U6VM72</accession>
<organism evidence="2 3">
    <name type="scientific">Setaria viridis</name>
    <name type="common">Green bristlegrass</name>
    <name type="synonym">Setaria italica subsp. viridis</name>
    <dbReference type="NCBI Taxonomy" id="4556"/>
    <lineage>
        <taxon>Eukaryota</taxon>
        <taxon>Viridiplantae</taxon>
        <taxon>Streptophyta</taxon>
        <taxon>Embryophyta</taxon>
        <taxon>Tracheophyta</taxon>
        <taxon>Spermatophyta</taxon>
        <taxon>Magnoliopsida</taxon>
        <taxon>Liliopsida</taxon>
        <taxon>Poales</taxon>
        <taxon>Poaceae</taxon>
        <taxon>PACMAD clade</taxon>
        <taxon>Panicoideae</taxon>
        <taxon>Panicodae</taxon>
        <taxon>Paniceae</taxon>
        <taxon>Cenchrinae</taxon>
        <taxon>Setaria</taxon>
    </lineage>
</organism>
<evidence type="ECO:0000313" key="2">
    <source>
        <dbReference type="EMBL" id="TKW30821.1"/>
    </source>
</evidence>
<evidence type="ECO:0008006" key="4">
    <source>
        <dbReference type="Google" id="ProtNLM"/>
    </source>
</evidence>
<gene>
    <name evidence="2" type="ORF">SEVIR_2G063166v2</name>
</gene>
<feature type="chain" id="PRO_5020376284" description="Secreted protein" evidence="1">
    <location>
        <begin position="30"/>
        <end position="50"/>
    </location>
</feature>
<keyword evidence="1" id="KW-0732">Signal</keyword>
<sequence length="50" mass="5800">MRFKLTWRVRIRCGVLVVWCVQCSSGASALDPAERWSFRYGAVCSSFYFC</sequence>
<keyword evidence="3" id="KW-1185">Reference proteome</keyword>
<dbReference type="EMBL" id="CM016553">
    <property type="protein sequence ID" value="TKW30821.1"/>
    <property type="molecule type" value="Genomic_DNA"/>
</dbReference>
<dbReference type="Proteomes" id="UP000298652">
    <property type="component" value="Chromosome 2"/>
</dbReference>
<reference evidence="2" key="1">
    <citation type="submission" date="2019-03" db="EMBL/GenBank/DDBJ databases">
        <title>WGS assembly of Setaria viridis.</title>
        <authorList>
            <person name="Huang P."/>
            <person name="Jenkins J."/>
            <person name="Grimwood J."/>
            <person name="Barry K."/>
            <person name="Healey A."/>
            <person name="Mamidi S."/>
            <person name="Sreedasyam A."/>
            <person name="Shu S."/>
            <person name="Feldman M."/>
            <person name="Wu J."/>
            <person name="Yu Y."/>
            <person name="Chen C."/>
            <person name="Johnson J."/>
            <person name="Rokhsar D."/>
            <person name="Baxter I."/>
            <person name="Schmutz J."/>
            <person name="Brutnell T."/>
            <person name="Kellogg E."/>
        </authorList>
    </citation>
    <scope>NUCLEOTIDE SEQUENCE [LARGE SCALE GENOMIC DNA]</scope>
</reference>
<proteinExistence type="predicted"/>
<name>A0A4U6VM72_SETVI</name>
<dbReference type="Gramene" id="TKW30821">
    <property type="protein sequence ID" value="TKW30821"/>
    <property type="gene ID" value="SEVIR_2G063166v2"/>
</dbReference>
<evidence type="ECO:0000256" key="1">
    <source>
        <dbReference type="SAM" id="SignalP"/>
    </source>
</evidence>
<evidence type="ECO:0000313" key="3">
    <source>
        <dbReference type="Proteomes" id="UP000298652"/>
    </source>
</evidence>
<feature type="signal peptide" evidence="1">
    <location>
        <begin position="1"/>
        <end position="29"/>
    </location>
</feature>